<dbReference type="InterPro" id="IPR036397">
    <property type="entry name" value="RNaseH_sf"/>
</dbReference>
<feature type="domain" description="RNase H type-1" evidence="3">
    <location>
        <begin position="1"/>
        <end position="135"/>
    </location>
</feature>
<name>A0A1L7CH09_9CORY</name>
<dbReference type="InterPro" id="IPR002156">
    <property type="entry name" value="RNaseH_domain"/>
</dbReference>
<dbReference type="RefSeq" id="WP_075726928.1">
    <property type="nucleotide sequence ID" value="NZ_CP009245.1"/>
</dbReference>
<dbReference type="CDD" id="cd09279">
    <property type="entry name" value="RNase_HI_like"/>
    <property type="match status" value="1"/>
</dbReference>
<reference evidence="4 5" key="1">
    <citation type="submission" date="2014-08" db="EMBL/GenBank/DDBJ databases">
        <title>Complete genome sequence of Corynebacterium aquilae S-613T(T) (=DSM 44791(T)), isolated from the choana of a healthy golden eagle.</title>
        <authorList>
            <person name="Ruckert C."/>
            <person name="Albersmeier A."/>
            <person name="Winkler A."/>
            <person name="Kalinowski J."/>
        </authorList>
    </citation>
    <scope>NUCLEOTIDE SEQUENCE [LARGE SCALE GENOMIC DNA]</scope>
    <source>
        <strain evidence="4 5">S-613</strain>
    </source>
</reference>
<dbReference type="AlphaFoldDB" id="A0A1L7CH09"/>
<dbReference type="SUPFAM" id="SSF53254">
    <property type="entry name" value="Phosphoglycerate mutase-like"/>
    <property type="match status" value="1"/>
</dbReference>
<evidence type="ECO:0000256" key="2">
    <source>
        <dbReference type="SAM" id="MobiDB-lite"/>
    </source>
</evidence>
<dbReference type="Proteomes" id="UP000185478">
    <property type="component" value="Chromosome"/>
</dbReference>
<dbReference type="SUPFAM" id="SSF53098">
    <property type="entry name" value="Ribonuclease H-like"/>
    <property type="match status" value="1"/>
</dbReference>
<dbReference type="Gene3D" id="3.40.50.1240">
    <property type="entry name" value="Phosphoglycerate mutase-like"/>
    <property type="match status" value="1"/>
</dbReference>
<accession>A0A1L7CH09</accession>
<proteinExistence type="predicted"/>
<dbReference type="GO" id="GO:0003676">
    <property type="term" value="F:nucleic acid binding"/>
    <property type="evidence" value="ECO:0007669"/>
    <property type="project" value="InterPro"/>
</dbReference>
<evidence type="ECO:0000259" key="3">
    <source>
        <dbReference type="PROSITE" id="PS50879"/>
    </source>
</evidence>
<gene>
    <name evidence="4" type="ORF">CAQU_08790</name>
</gene>
<protein>
    <submittedName>
        <fullName evidence="4">Acid phosphatase</fullName>
    </submittedName>
</protein>
<keyword evidence="5" id="KW-1185">Reference proteome</keyword>
<evidence type="ECO:0000256" key="1">
    <source>
        <dbReference type="PIRSR" id="PIRSR036922-1"/>
    </source>
</evidence>
<evidence type="ECO:0000313" key="4">
    <source>
        <dbReference type="EMBL" id="APT85152.1"/>
    </source>
</evidence>
<dbReference type="InterPro" id="IPR029033">
    <property type="entry name" value="His_PPase_superfam"/>
</dbReference>
<feature type="compositionally biased region" description="Basic and acidic residues" evidence="2">
    <location>
        <begin position="159"/>
        <end position="168"/>
    </location>
</feature>
<dbReference type="GO" id="GO:0004523">
    <property type="term" value="F:RNA-DNA hybrid ribonuclease activity"/>
    <property type="evidence" value="ECO:0007669"/>
    <property type="project" value="InterPro"/>
</dbReference>
<dbReference type="EMBL" id="CP009245">
    <property type="protein sequence ID" value="APT85152.1"/>
    <property type="molecule type" value="Genomic_DNA"/>
</dbReference>
<dbReference type="PROSITE" id="PS50879">
    <property type="entry name" value="RNASE_H_1"/>
    <property type="match status" value="1"/>
</dbReference>
<feature type="active site" description="Tele-phosphohistidine intermediate" evidence="1">
    <location>
        <position position="201"/>
    </location>
</feature>
<evidence type="ECO:0000313" key="5">
    <source>
        <dbReference type="Proteomes" id="UP000185478"/>
    </source>
</evidence>
<dbReference type="NCBIfam" id="NF005567">
    <property type="entry name" value="PRK07238.1"/>
    <property type="match status" value="1"/>
</dbReference>
<dbReference type="InterPro" id="IPR050275">
    <property type="entry name" value="PGM_Phosphatase"/>
</dbReference>
<dbReference type="SMART" id="SM00855">
    <property type="entry name" value="PGAM"/>
    <property type="match status" value="1"/>
</dbReference>
<dbReference type="STRING" id="1431546.CAQU_08790"/>
<sequence length="400" mass="42267">MHLCIEADGGSRGNPGIAGAGTVVLNADKTEVIQRISEYLGSTTNNVAEYHALLNGLNAALERGASSVAVYMDSKLVVEQMSGRWKIKHPDMRELALKCRTIATQIGQVTYEWVPRKNNSRADELANKAMDAGAQGAAVGMIETHPPAQPARTNAPHGDTGDTGDKANADNSTQPGAGGAKSPAAWNGATTTPTRLFLARHGQTADSVKGVYSGCNSNPPLNDTGQAQARALARRLRGENITHIVASPQLRAQQTAAACAEELGLDVITLDDLRELDFGSWEGLTFAQARASDEETHTEWLTNTSVAPPGGESLQQAYRRAKKTLSQIIDTCGATNVLVVSHVTPIKGLIRLGLDAGPSIYHCLHLDLASLSIAEFYADGPTSVRLVGETAHLHADGGVE</sequence>
<dbReference type="GO" id="GO:0016791">
    <property type="term" value="F:phosphatase activity"/>
    <property type="evidence" value="ECO:0007669"/>
    <property type="project" value="TreeGrafter"/>
</dbReference>
<dbReference type="InterPro" id="IPR014636">
    <property type="entry name" value="RNaseH/PGlycerate_mutase"/>
</dbReference>
<dbReference type="Pfam" id="PF13456">
    <property type="entry name" value="RVT_3"/>
    <property type="match status" value="1"/>
</dbReference>
<feature type="region of interest" description="Disordered" evidence="2">
    <location>
        <begin position="145"/>
        <end position="189"/>
    </location>
</feature>
<dbReference type="PANTHER" id="PTHR48100:SF1">
    <property type="entry name" value="HISTIDINE PHOSPHATASE FAMILY PROTEIN-RELATED"/>
    <property type="match status" value="1"/>
</dbReference>
<dbReference type="KEGG" id="caqu:CAQU_08790"/>
<dbReference type="Pfam" id="PF00300">
    <property type="entry name" value="His_Phos_1"/>
    <property type="match status" value="1"/>
</dbReference>
<dbReference type="GO" id="GO:0005737">
    <property type="term" value="C:cytoplasm"/>
    <property type="evidence" value="ECO:0007669"/>
    <property type="project" value="TreeGrafter"/>
</dbReference>
<organism evidence="4 5">
    <name type="scientific">Corynebacterium aquilae DSM 44791</name>
    <dbReference type="NCBI Taxonomy" id="1431546"/>
    <lineage>
        <taxon>Bacteria</taxon>
        <taxon>Bacillati</taxon>
        <taxon>Actinomycetota</taxon>
        <taxon>Actinomycetes</taxon>
        <taxon>Mycobacteriales</taxon>
        <taxon>Corynebacteriaceae</taxon>
        <taxon>Corynebacterium</taxon>
    </lineage>
</organism>
<dbReference type="InterPro" id="IPR012337">
    <property type="entry name" value="RNaseH-like_sf"/>
</dbReference>
<dbReference type="CDD" id="cd07067">
    <property type="entry name" value="HP_PGM_like"/>
    <property type="match status" value="1"/>
</dbReference>
<dbReference type="PIRSF" id="PIRSF036922">
    <property type="entry name" value="RNaseH_PGAM"/>
    <property type="match status" value="1"/>
</dbReference>
<dbReference type="OrthoDB" id="5296884at2"/>
<dbReference type="Gene3D" id="3.30.420.10">
    <property type="entry name" value="Ribonuclease H-like superfamily/Ribonuclease H"/>
    <property type="match status" value="1"/>
</dbReference>
<feature type="active site" description="Proton donor/acceptor; for phosphatase activity" evidence="1">
    <location>
        <position position="275"/>
    </location>
</feature>
<dbReference type="PANTHER" id="PTHR48100">
    <property type="entry name" value="BROAD-SPECIFICITY PHOSPHATASE YOR283W-RELATED"/>
    <property type="match status" value="1"/>
</dbReference>
<dbReference type="InterPro" id="IPR013078">
    <property type="entry name" value="His_Pase_superF_clade-1"/>
</dbReference>